<feature type="domain" description="YknX-like C-terminal permuted SH3-like" evidence="4">
    <location>
        <begin position="317"/>
        <end position="384"/>
    </location>
</feature>
<dbReference type="InterPro" id="IPR006143">
    <property type="entry name" value="RND_pump_MFP"/>
</dbReference>
<dbReference type="PANTHER" id="PTHR30469">
    <property type="entry name" value="MULTIDRUG RESISTANCE PROTEIN MDTA"/>
    <property type="match status" value="1"/>
</dbReference>
<dbReference type="SUPFAM" id="SSF111369">
    <property type="entry name" value="HlyD-like secretion proteins"/>
    <property type="match status" value="2"/>
</dbReference>
<organism evidence="5 6">
    <name type="scientific">Neomoorella glycerini</name>
    <dbReference type="NCBI Taxonomy" id="55779"/>
    <lineage>
        <taxon>Bacteria</taxon>
        <taxon>Bacillati</taxon>
        <taxon>Bacillota</taxon>
        <taxon>Clostridia</taxon>
        <taxon>Neomoorellales</taxon>
        <taxon>Neomoorellaceae</taxon>
        <taxon>Neomoorella</taxon>
    </lineage>
</organism>
<dbReference type="InterPro" id="IPR058792">
    <property type="entry name" value="Beta-barrel_RND_2"/>
</dbReference>
<dbReference type="GO" id="GO:1990281">
    <property type="term" value="C:efflux pump complex"/>
    <property type="evidence" value="ECO:0007669"/>
    <property type="project" value="TreeGrafter"/>
</dbReference>
<dbReference type="Gene3D" id="1.10.287.470">
    <property type="entry name" value="Helix hairpin bin"/>
    <property type="match status" value="1"/>
</dbReference>
<dbReference type="Gene3D" id="2.40.50.100">
    <property type="match status" value="1"/>
</dbReference>
<keyword evidence="2" id="KW-0175">Coiled coil</keyword>
<evidence type="ECO:0000259" key="4">
    <source>
        <dbReference type="Pfam" id="PF25989"/>
    </source>
</evidence>
<dbReference type="GO" id="GO:0015562">
    <property type="term" value="F:efflux transmembrane transporter activity"/>
    <property type="evidence" value="ECO:0007669"/>
    <property type="project" value="TreeGrafter"/>
</dbReference>
<dbReference type="Pfam" id="PF25989">
    <property type="entry name" value="YknX_C"/>
    <property type="match status" value="1"/>
</dbReference>
<reference evidence="5 6" key="1">
    <citation type="submission" date="2019-11" db="EMBL/GenBank/DDBJ databases">
        <title>Genome sequence of Moorella glycerini DSM11254.</title>
        <authorList>
            <person name="Poehlein A."/>
            <person name="Boeer T."/>
            <person name="Daniel R."/>
        </authorList>
    </citation>
    <scope>NUCLEOTIDE SEQUENCE [LARGE SCALE GENOMIC DNA]</scope>
    <source>
        <strain evidence="5 6">DSM 11254</strain>
    </source>
</reference>
<evidence type="ECO:0000313" key="5">
    <source>
        <dbReference type="EMBL" id="QGP91751.1"/>
    </source>
</evidence>
<dbReference type="RefSeq" id="WP_170290936.1">
    <property type="nucleotide sequence ID" value="NZ_CP046244.1"/>
</dbReference>
<keyword evidence="6" id="KW-1185">Reference proteome</keyword>
<dbReference type="EMBL" id="CP046244">
    <property type="protein sequence ID" value="QGP91751.1"/>
    <property type="molecule type" value="Genomic_DNA"/>
</dbReference>
<sequence length="391" mass="40463">MRKSWSYGVLILLVLLLSVNSGGCGRQPARQAEVPRVPVELAPVVRGSIAQPVRVTGTVQAGATVQVMAASPGKIKSILVDVGDKVVQGQIIAELENSDLEARLQQAKANLEQARLGLDQADARVKQAEARAQLDEANLKRTQALFDQGAASQQQLDAARAAAAASQEDLAIARTSMAAAPAQVAAAEAAVRQAEVALENTYIKAPVSGEVAARLLEPGALAQGAVVTLVTSGERQVEIGVTEQDVNYLRPGREVAVEVPAAAAEPLKGRVASVSPAADERSRVFKVKISLPGAPAGVKPGMAATVIYTTRQVNNALLVPKNAVVKRGAQDVVYTVVEGKAAGRPVTTGIADDKNLEIIKGLAEGDSVIVKGQDFISEGQPVEVVNGGAGA</sequence>
<dbReference type="Gene3D" id="2.40.30.170">
    <property type="match status" value="1"/>
</dbReference>
<gene>
    <name evidence="5" type="primary">macA_2</name>
    <name evidence="5" type="ORF">MGLY_10930</name>
</gene>
<feature type="coiled-coil region" evidence="2">
    <location>
        <begin position="90"/>
        <end position="145"/>
    </location>
</feature>
<dbReference type="Gene3D" id="2.40.420.20">
    <property type="match status" value="1"/>
</dbReference>
<name>A0A6I5ZQF3_9FIRM</name>
<evidence type="ECO:0000259" key="3">
    <source>
        <dbReference type="Pfam" id="PF25954"/>
    </source>
</evidence>
<dbReference type="Pfam" id="PF25954">
    <property type="entry name" value="Beta-barrel_RND_2"/>
    <property type="match status" value="1"/>
</dbReference>
<dbReference type="Proteomes" id="UP000425916">
    <property type="component" value="Chromosome"/>
</dbReference>
<accession>A0A6I5ZQF3</accession>
<evidence type="ECO:0000313" key="6">
    <source>
        <dbReference type="Proteomes" id="UP000425916"/>
    </source>
</evidence>
<protein>
    <submittedName>
        <fullName evidence="5">Macrolide export protein MacA</fullName>
    </submittedName>
</protein>
<proteinExistence type="inferred from homology"/>
<evidence type="ECO:0000256" key="2">
    <source>
        <dbReference type="SAM" id="Coils"/>
    </source>
</evidence>
<dbReference type="NCBIfam" id="TIGR01730">
    <property type="entry name" value="RND_mfp"/>
    <property type="match status" value="1"/>
</dbReference>
<feature type="domain" description="CusB-like beta-barrel" evidence="3">
    <location>
        <begin position="237"/>
        <end position="309"/>
    </location>
</feature>
<dbReference type="PANTHER" id="PTHR30469:SF33">
    <property type="entry name" value="SLR1207 PROTEIN"/>
    <property type="match status" value="1"/>
</dbReference>
<dbReference type="AlphaFoldDB" id="A0A6I5ZQF3"/>
<evidence type="ECO:0000256" key="1">
    <source>
        <dbReference type="ARBA" id="ARBA00009477"/>
    </source>
</evidence>
<comment type="similarity">
    <text evidence="1">Belongs to the membrane fusion protein (MFP) (TC 8.A.1) family.</text>
</comment>
<dbReference type="InterPro" id="IPR058637">
    <property type="entry name" value="YknX-like_C"/>
</dbReference>